<comment type="catalytic activity">
    <reaction evidence="7">
        <text>2,5-diamino-6-(1-D-ribitylamino)pyrimidin-4(3H)-one 5'-phosphate + NAD(+) = 2,5-diamino-6-(1-D-ribosylamino)pyrimidin-4(3H)-one 5'-phosphate + NADH + H(+)</text>
        <dbReference type="Rhea" id="RHEA:27274"/>
        <dbReference type="ChEBI" id="CHEBI:15378"/>
        <dbReference type="ChEBI" id="CHEBI:57540"/>
        <dbReference type="ChEBI" id="CHEBI:57945"/>
        <dbReference type="ChEBI" id="CHEBI:58890"/>
        <dbReference type="ChEBI" id="CHEBI:59545"/>
        <dbReference type="EC" id="1.1.1.302"/>
    </reaction>
</comment>
<dbReference type="Proteomes" id="UP000737555">
    <property type="component" value="Unassembled WGS sequence"/>
</dbReference>
<dbReference type="AlphaFoldDB" id="A0A8T7H310"/>
<dbReference type="Pfam" id="PF01872">
    <property type="entry name" value="RibD_C"/>
    <property type="match status" value="1"/>
</dbReference>
<comment type="catalytic activity">
    <reaction evidence="8">
        <text>2,5-diamino-6-(1-D-ribitylamino)pyrimidin-4(3H)-one 5'-phosphate + NADP(+) = 2,5-diamino-6-(1-D-ribosylamino)pyrimidin-4(3H)-one 5'-phosphate + NADPH + H(+)</text>
        <dbReference type="Rhea" id="RHEA:27278"/>
        <dbReference type="ChEBI" id="CHEBI:15378"/>
        <dbReference type="ChEBI" id="CHEBI:57783"/>
        <dbReference type="ChEBI" id="CHEBI:58349"/>
        <dbReference type="ChEBI" id="CHEBI:58890"/>
        <dbReference type="ChEBI" id="CHEBI:59545"/>
        <dbReference type="EC" id="1.1.1.302"/>
    </reaction>
</comment>
<evidence type="ECO:0000256" key="6">
    <source>
        <dbReference type="ARBA" id="ARBA00023002"/>
    </source>
</evidence>
<comment type="caution">
    <text evidence="11">The sequence shown here is derived from an EMBL/GenBank/DDBJ whole genome shotgun (WGS) entry which is preliminary data.</text>
</comment>
<dbReference type="SUPFAM" id="SSF53597">
    <property type="entry name" value="Dihydrofolate reductase-like"/>
    <property type="match status" value="1"/>
</dbReference>
<keyword evidence="5" id="KW-0521">NADP</keyword>
<evidence type="ECO:0000313" key="12">
    <source>
        <dbReference type="Proteomes" id="UP000737555"/>
    </source>
</evidence>
<reference evidence="11" key="1">
    <citation type="submission" date="2020-05" db="EMBL/GenBank/DDBJ databases">
        <title>The first insight into the ecology of ammonia-tolerant syntrophic propionate oxidizing bacteria.</title>
        <authorList>
            <person name="Singh A."/>
            <person name="Schnurer A."/>
            <person name="Westerholm M."/>
        </authorList>
    </citation>
    <scope>NUCLEOTIDE SEQUENCE</scope>
    <source>
        <strain evidence="11">MAG54</strain>
    </source>
</reference>
<evidence type="ECO:0000256" key="5">
    <source>
        <dbReference type="ARBA" id="ARBA00022857"/>
    </source>
</evidence>
<evidence type="ECO:0000313" key="11">
    <source>
        <dbReference type="EMBL" id="NQS77346.1"/>
    </source>
</evidence>
<evidence type="ECO:0000256" key="1">
    <source>
        <dbReference type="ARBA" id="ARBA00005104"/>
    </source>
</evidence>
<dbReference type="GO" id="GO:0008703">
    <property type="term" value="F:5-amino-6-(5-phosphoribosylamino)uracil reductase activity"/>
    <property type="evidence" value="ECO:0007669"/>
    <property type="project" value="InterPro"/>
</dbReference>
<feature type="domain" description="Bacterial bifunctional deaminase-reductase C-terminal" evidence="10">
    <location>
        <begin position="3"/>
        <end position="218"/>
    </location>
</feature>
<protein>
    <recommendedName>
        <fullName evidence="9">2,5-diamino-6-(ribosylamino)-4(3H)-pyrimidinone 5'-phosphate reductase</fullName>
        <ecNumber evidence="9">1.1.1.302</ecNumber>
    </recommendedName>
</protein>
<gene>
    <name evidence="11" type="ORF">HQQ74_01290</name>
</gene>
<dbReference type="GO" id="GO:0050661">
    <property type="term" value="F:NADP binding"/>
    <property type="evidence" value="ECO:0007669"/>
    <property type="project" value="InterPro"/>
</dbReference>
<dbReference type="PANTHER" id="PTHR38011">
    <property type="entry name" value="DIHYDROFOLATE REDUCTASE FAMILY PROTEIN (AFU_ORTHOLOGUE AFUA_8G06820)"/>
    <property type="match status" value="1"/>
</dbReference>
<evidence type="ECO:0000256" key="2">
    <source>
        <dbReference type="ARBA" id="ARBA00009723"/>
    </source>
</evidence>
<sequence length="235" mass="25443">MRPFVFINIAMSADGKISTRERRQVKISGTEDFARVDRIKAESDAIMVGIGTVLADDPSLTVKSPELRAGRRAAGKDDHPIRIVVDSTGRTPPDADILRKGTGRRIVAVSRAAPRERVEVIREHADVIVTGDATVDLAALFAELHRRGIRRLMVEGGGTLIWALFQQGLVDELQTFIGNMIIGGADAPTPADGAGFLREADFVRLQMIEAEQIDGGLLIRWSVEAEGGGRERPGA</sequence>
<dbReference type="InterPro" id="IPR002734">
    <property type="entry name" value="RibDG_C"/>
</dbReference>
<name>A0A8T7H310_9EURY</name>
<proteinExistence type="inferred from homology"/>
<comment type="subunit">
    <text evidence="3">Homodimer.</text>
</comment>
<dbReference type="EMBL" id="JABMJE010000009">
    <property type="protein sequence ID" value="NQS77346.1"/>
    <property type="molecule type" value="Genomic_DNA"/>
</dbReference>
<organism evidence="11 12">
    <name type="scientific">Methanoculleus bourgensis</name>
    <dbReference type="NCBI Taxonomy" id="83986"/>
    <lineage>
        <taxon>Archaea</taxon>
        <taxon>Methanobacteriati</taxon>
        <taxon>Methanobacteriota</taxon>
        <taxon>Stenosarchaea group</taxon>
        <taxon>Methanomicrobia</taxon>
        <taxon>Methanomicrobiales</taxon>
        <taxon>Methanomicrobiaceae</taxon>
        <taxon>Methanoculleus</taxon>
    </lineage>
</organism>
<dbReference type="InterPro" id="IPR006401">
    <property type="entry name" value="Rib_reduct_arc"/>
</dbReference>
<comment type="pathway">
    <text evidence="1">Cofactor biosynthesis; riboflavin biosynthesis.</text>
</comment>
<evidence type="ECO:0000256" key="9">
    <source>
        <dbReference type="NCBIfam" id="TIGR01508"/>
    </source>
</evidence>
<evidence type="ECO:0000256" key="4">
    <source>
        <dbReference type="ARBA" id="ARBA00022619"/>
    </source>
</evidence>
<accession>A0A8T7H310</accession>
<evidence type="ECO:0000256" key="7">
    <source>
        <dbReference type="ARBA" id="ARBA00047550"/>
    </source>
</evidence>
<evidence type="ECO:0000256" key="3">
    <source>
        <dbReference type="ARBA" id="ARBA00011738"/>
    </source>
</evidence>
<dbReference type="InterPro" id="IPR024072">
    <property type="entry name" value="DHFR-like_dom_sf"/>
</dbReference>
<evidence type="ECO:0000259" key="10">
    <source>
        <dbReference type="Pfam" id="PF01872"/>
    </source>
</evidence>
<dbReference type="Gene3D" id="3.40.430.10">
    <property type="entry name" value="Dihydrofolate Reductase, subunit A"/>
    <property type="match status" value="1"/>
</dbReference>
<keyword evidence="4" id="KW-0686">Riboflavin biosynthesis</keyword>
<keyword evidence="6 11" id="KW-0560">Oxidoreductase</keyword>
<dbReference type="GO" id="GO:0009231">
    <property type="term" value="P:riboflavin biosynthetic process"/>
    <property type="evidence" value="ECO:0007669"/>
    <property type="project" value="UniProtKB-KW"/>
</dbReference>
<dbReference type="InterPro" id="IPR011549">
    <property type="entry name" value="RibD_C"/>
</dbReference>
<dbReference type="NCBIfam" id="TIGR01508">
    <property type="entry name" value="rib_reduct_arch"/>
    <property type="match status" value="1"/>
</dbReference>
<dbReference type="PANTHER" id="PTHR38011:SF7">
    <property type="entry name" value="2,5-DIAMINO-6-RIBOSYLAMINO-4(3H)-PYRIMIDINONE 5'-PHOSPHATE REDUCTASE"/>
    <property type="match status" value="1"/>
</dbReference>
<dbReference type="NCBIfam" id="TIGR00227">
    <property type="entry name" value="ribD_Cterm"/>
    <property type="match status" value="1"/>
</dbReference>
<dbReference type="InterPro" id="IPR050765">
    <property type="entry name" value="Riboflavin_Biosynth_HTPR"/>
</dbReference>
<comment type="similarity">
    <text evidence="2">Belongs to the HTP reductase family.</text>
</comment>
<evidence type="ECO:0000256" key="8">
    <source>
        <dbReference type="ARBA" id="ARBA00049020"/>
    </source>
</evidence>
<dbReference type="EC" id="1.1.1.302" evidence="9"/>